<sequence length="74" mass="8396">MYMKGHCSQSKRQHTIQVTHRNSRQPLPSNLLTLLTFSSPHLPIIPTTKTKHHAHYLKAANILNKTNKITATAQ</sequence>
<reference evidence="2 3" key="1">
    <citation type="submission" date="2023-11" db="EMBL/GenBank/DDBJ databases">
        <title>Halocaridina rubra genome assembly.</title>
        <authorList>
            <person name="Smith C."/>
        </authorList>
    </citation>
    <scope>NUCLEOTIDE SEQUENCE [LARGE SCALE GENOMIC DNA]</scope>
    <source>
        <strain evidence="2">EP-1</strain>
        <tissue evidence="2">Whole</tissue>
    </source>
</reference>
<dbReference type="AlphaFoldDB" id="A0AAN8X0S6"/>
<keyword evidence="3" id="KW-1185">Reference proteome</keyword>
<proteinExistence type="predicted"/>
<evidence type="ECO:0000256" key="1">
    <source>
        <dbReference type="SAM" id="MobiDB-lite"/>
    </source>
</evidence>
<feature type="region of interest" description="Disordered" evidence="1">
    <location>
        <begin position="1"/>
        <end position="24"/>
    </location>
</feature>
<protein>
    <submittedName>
        <fullName evidence="2">Uncharacterized protein</fullName>
    </submittedName>
</protein>
<evidence type="ECO:0000313" key="3">
    <source>
        <dbReference type="Proteomes" id="UP001381693"/>
    </source>
</evidence>
<comment type="caution">
    <text evidence="2">The sequence shown here is derived from an EMBL/GenBank/DDBJ whole genome shotgun (WGS) entry which is preliminary data.</text>
</comment>
<evidence type="ECO:0000313" key="2">
    <source>
        <dbReference type="EMBL" id="KAK7070829.1"/>
    </source>
</evidence>
<feature type="non-terminal residue" evidence="2">
    <location>
        <position position="74"/>
    </location>
</feature>
<feature type="compositionally biased region" description="Polar residues" evidence="1">
    <location>
        <begin position="15"/>
        <end position="24"/>
    </location>
</feature>
<dbReference type="Proteomes" id="UP001381693">
    <property type="component" value="Unassembled WGS sequence"/>
</dbReference>
<gene>
    <name evidence="2" type="ORF">SK128_022320</name>
</gene>
<accession>A0AAN8X0S6</accession>
<organism evidence="2 3">
    <name type="scientific">Halocaridina rubra</name>
    <name type="common">Hawaiian red shrimp</name>
    <dbReference type="NCBI Taxonomy" id="373956"/>
    <lineage>
        <taxon>Eukaryota</taxon>
        <taxon>Metazoa</taxon>
        <taxon>Ecdysozoa</taxon>
        <taxon>Arthropoda</taxon>
        <taxon>Crustacea</taxon>
        <taxon>Multicrustacea</taxon>
        <taxon>Malacostraca</taxon>
        <taxon>Eumalacostraca</taxon>
        <taxon>Eucarida</taxon>
        <taxon>Decapoda</taxon>
        <taxon>Pleocyemata</taxon>
        <taxon>Caridea</taxon>
        <taxon>Atyoidea</taxon>
        <taxon>Atyidae</taxon>
        <taxon>Halocaridina</taxon>
    </lineage>
</organism>
<name>A0AAN8X0S6_HALRR</name>
<dbReference type="EMBL" id="JAXCGZ010015225">
    <property type="protein sequence ID" value="KAK7070829.1"/>
    <property type="molecule type" value="Genomic_DNA"/>
</dbReference>